<sequence>MDKTSKIKFRGLLVGVRAAAKTKTPFCETQKGETSGTAAVSFIRTRHTAQKHGTHTVGFGISPNQRYMLRIYRSRAFTAGGESHPALKQTFCTIL</sequence>
<dbReference type="Proteomes" id="UP000053433">
    <property type="component" value="Unassembled WGS sequence"/>
</dbReference>
<keyword evidence="3" id="KW-1185">Reference proteome</keyword>
<reference evidence="1" key="1">
    <citation type="submission" date="2015-02" db="EMBL/GenBank/DDBJ databases">
        <title>A novel member of the family Ruminococcaceae isolated from human feces.</title>
        <authorList>
            <person name="Shkoporov A.N."/>
            <person name="Chaplin A.V."/>
            <person name="Motuzova O.V."/>
            <person name="Kafarskaia L.I."/>
            <person name="Khokhlova E.V."/>
            <person name="Efimov B.A."/>
        </authorList>
    </citation>
    <scope>NUCLEOTIDE SEQUENCE [LARGE SCALE GENOMIC DNA]</scope>
    <source>
        <strain evidence="1">585-1</strain>
    </source>
</reference>
<dbReference type="Proteomes" id="UP000032483">
    <property type="component" value="Unassembled WGS sequence"/>
</dbReference>
<organism evidence="1 3">
    <name type="scientific">Ruthenibacterium lactatiformans</name>
    <dbReference type="NCBI Taxonomy" id="1550024"/>
    <lineage>
        <taxon>Bacteria</taxon>
        <taxon>Bacillati</taxon>
        <taxon>Bacillota</taxon>
        <taxon>Clostridia</taxon>
        <taxon>Eubacteriales</taxon>
        <taxon>Oscillospiraceae</taxon>
        <taxon>Ruthenibacterium</taxon>
    </lineage>
</organism>
<proteinExistence type="predicted"/>
<evidence type="ECO:0000313" key="2">
    <source>
        <dbReference type="EMBL" id="KUE74811.1"/>
    </source>
</evidence>
<gene>
    <name evidence="2" type="ORF">ASJ35_17200</name>
    <name evidence="1" type="ORF">TQ39_02710</name>
</gene>
<dbReference type="EMBL" id="JXXK01000002">
    <property type="protein sequence ID" value="KJF41135.1"/>
    <property type="molecule type" value="Genomic_DNA"/>
</dbReference>
<evidence type="ECO:0000313" key="4">
    <source>
        <dbReference type="Proteomes" id="UP000053433"/>
    </source>
</evidence>
<accession>A0A0W7TLX3</accession>
<evidence type="ECO:0000313" key="3">
    <source>
        <dbReference type="Proteomes" id="UP000032483"/>
    </source>
</evidence>
<comment type="caution">
    <text evidence="1">The sequence shown here is derived from an EMBL/GenBank/DDBJ whole genome shotgun (WGS) entry which is preliminary data.</text>
</comment>
<name>A0A0D8J2D0_9FIRM</name>
<accession>A0A0D8J2D0</accession>
<dbReference type="AlphaFoldDB" id="A0A0D8J2D0"/>
<reference evidence="2 4" key="2">
    <citation type="submission" date="2015-10" db="EMBL/GenBank/DDBJ databases">
        <title>A novel member of the family Ruminococcaceae isolated from human faeces.</title>
        <authorList>
            <person name="Shkoporov A.N."/>
            <person name="Chaplin A.V."/>
            <person name="Motuzova O.V."/>
            <person name="Kafarskaia L.I."/>
            <person name="Efimov B.A."/>
        </authorList>
    </citation>
    <scope>NUCLEOTIDE SEQUENCE [LARGE SCALE GENOMIC DNA]</scope>
    <source>
        <strain evidence="2 4">668</strain>
    </source>
</reference>
<protein>
    <submittedName>
        <fullName evidence="1">Uncharacterized protein</fullName>
    </submittedName>
</protein>
<dbReference type="EMBL" id="LMUA01000041">
    <property type="protein sequence ID" value="KUE74811.1"/>
    <property type="molecule type" value="Genomic_DNA"/>
</dbReference>
<evidence type="ECO:0000313" key="1">
    <source>
        <dbReference type="EMBL" id="KJF41135.1"/>
    </source>
</evidence>